<gene>
    <name evidence="2" type="ORF">JO391_16315</name>
</gene>
<evidence type="ECO:0000313" key="2">
    <source>
        <dbReference type="EMBL" id="QYZ69283.1"/>
    </source>
</evidence>
<evidence type="ECO:0000313" key="3">
    <source>
        <dbReference type="Proteomes" id="UP000826300"/>
    </source>
</evidence>
<dbReference type="NCBIfam" id="TIGR03054">
    <property type="entry name" value="photo_alph_chp1"/>
    <property type="match status" value="1"/>
</dbReference>
<organism evidence="2 3">
    <name type="scientific">Neotabrizicola shimadae</name>
    <dbReference type="NCBI Taxonomy" id="2807096"/>
    <lineage>
        <taxon>Bacteria</taxon>
        <taxon>Pseudomonadati</taxon>
        <taxon>Pseudomonadota</taxon>
        <taxon>Alphaproteobacteria</taxon>
        <taxon>Rhodobacterales</taxon>
        <taxon>Paracoccaceae</taxon>
        <taxon>Neotabrizicola</taxon>
    </lineage>
</organism>
<dbReference type="EMBL" id="CP069370">
    <property type="protein sequence ID" value="QYZ69283.1"/>
    <property type="molecule type" value="Genomic_DNA"/>
</dbReference>
<name>A0A8G1ECP0_9RHOB</name>
<keyword evidence="3" id="KW-1185">Reference proteome</keyword>
<keyword evidence="1" id="KW-0812">Transmembrane</keyword>
<dbReference type="KEGG" id="nsm:JO391_16315"/>
<dbReference type="Proteomes" id="UP000826300">
    <property type="component" value="Chromosome"/>
</dbReference>
<keyword evidence="1" id="KW-0472">Membrane</keyword>
<dbReference type="InterPro" id="IPR017495">
    <property type="entry name" value="PuhC"/>
</dbReference>
<feature type="transmembrane region" description="Helical" evidence="1">
    <location>
        <begin position="21"/>
        <end position="43"/>
    </location>
</feature>
<reference evidence="2" key="1">
    <citation type="submission" date="2021-02" db="EMBL/GenBank/DDBJ databases">
        <title>Rhodobacter shimadae sp. nov., an aerobic anoxygenic phototrophic bacterium isolated from a hot spring.</title>
        <authorList>
            <person name="Muramatsu S."/>
            <person name="Haruta S."/>
            <person name="Hirose S."/>
            <person name="Hanada S."/>
        </authorList>
    </citation>
    <scope>NUCLEOTIDE SEQUENCE</scope>
    <source>
        <strain evidence="2">N10</strain>
    </source>
</reference>
<proteinExistence type="predicted"/>
<dbReference type="AlphaFoldDB" id="A0A8G1ECP0"/>
<protein>
    <submittedName>
        <fullName evidence="2">Photosynthetic complex assembly protein</fullName>
    </submittedName>
</protein>
<sequence>MPRHPSLPTPSANREREMIPAALLRAMFGLALASLIIVTYAVVTKRPHEGVPAAGTPVAERSLILEGKDAQAVVVKDLDGTVLMDLPHGGFITVIQSAVARARVVARTEGNPPVRIIRYDNGRLVAEDPATGWSAELYAFGDDNKAAFERLLSDQAQE</sequence>
<accession>A0A8G1ECP0</accession>
<evidence type="ECO:0000256" key="1">
    <source>
        <dbReference type="SAM" id="Phobius"/>
    </source>
</evidence>
<keyword evidence="1" id="KW-1133">Transmembrane helix</keyword>
<dbReference type="RefSeq" id="WP_220661503.1">
    <property type="nucleotide sequence ID" value="NZ_CP069370.1"/>
</dbReference>